<evidence type="ECO:0000313" key="1">
    <source>
        <dbReference type="EMBL" id="WOG90230.1"/>
    </source>
</evidence>
<protein>
    <submittedName>
        <fullName evidence="1">Uncharacterized protein</fullName>
    </submittedName>
</protein>
<accession>A0A166FAE8</accession>
<sequence>MRKKTSREDYVVTTPGISWRGISVLSLSPSVSSSVVFRVDVATAVRFAECFTAIKSKRLEVMAWCDVEVDQLTGKKVSKKDIKLKHLIVDHISGWLWFACFIIVILALLSPFSGCCWVALFPELLG</sequence>
<evidence type="ECO:0000313" key="2">
    <source>
        <dbReference type="Proteomes" id="UP000077755"/>
    </source>
</evidence>
<dbReference type="AlphaFoldDB" id="A0A166FAE8"/>
<reference evidence="1" key="1">
    <citation type="journal article" date="2016" name="Nat. Genet.">
        <title>A high-quality carrot genome assembly provides new insights into carotenoid accumulation and asterid genome evolution.</title>
        <authorList>
            <person name="Iorizzo M."/>
            <person name="Ellison S."/>
            <person name="Senalik D."/>
            <person name="Zeng P."/>
            <person name="Satapoomin P."/>
            <person name="Huang J."/>
            <person name="Bowman M."/>
            <person name="Iovene M."/>
            <person name="Sanseverino W."/>
            <person name="Cavagnaro P."/>
            <person name="Yildiz M."/>
            <person name="Macko-Podgorni A."/>
            <person name="Moranska E."/>
            <person name="Grzebelus E."/>
            <person name="Grzebelus D."/>
            <person name="Ashrafi H."/>
            <person name="Zheng Z."/>
            <person name="Cheng S."/>
            <person name="Spooner D."/>
            <person name="Van Deynze A."/>
            <person name="Simon P."/>
        </authorList>
    </citation>
    <scope>NUCLEOTIDE SEQUENCE</scope>
    <source>
        <tissue evidence="1">Leaf</tissue>
    </source>
</reference>
<gene>
    <name evidence="1" type="ORF">DCAR_0209473</name>
</gene>
<keyword evidence="2" id="KW-1185">Reference proteome</keyword>
<dbReference type="Proteomes" id="UP000077755">
    <property type="component" value="Chromosome 2"/>
</dbReference>
<proteinExistence type="predicted"/>
<dbReference type="EMBL" id="CP093344">
    <property type="protein sequence ID" value="WOG90230.1"/>
    <property type="molecule type" value="Genomic_DNA"/>
</dbReference>
<dbReference type="Gramene" id="KZN07545">
    <property type="protein sequence ID" value="KZN07545"/>
    <property type="gene ID" value="DCAR_008382"/>
</dbReference>
<organism evidence="1 2">
    <name type="scientific">Daucus carota subsp. sativus</name>
    <name type="common">Carrot</name>
    <dbReference type="NCBI Taxonomy" id="79200"/>
    <lineage>
        <taxon>Eukaryota</taxon>
        <taxon>Viridiplantae</taxon>
        <taxon>Streptophyta</taxon>
        <taxon>Embryophyta</taxon>
        <taxon>Tracheophyta</taxon>
        <taxon>Spermatophyta</taxon>
        <taxon>Magnoliopsida</taxon>
        <taxon>eudicotyledons</taxon>
        <taxon>Gunneridae</taxon>
        <taxon>Pentapetalae</taxon>
        <taxon>asterids</taxon>
        <taxon>campanulids</taxon>
        <taxon>Apiales</taxon>
        <taxon>Apiaceae</taxon>
        <taxon>Apioideae</taxon>
        <taxon>Scandiceae</taxon>
        <taxon>Daucinae</taxon>
        <taxon>Daucus</taxon>
        <taxon>Daucus sect. Daucus</taxon>
    </lineage>
</organism>
<reference evidence="1" key="2">
    <citation type="submission" date="2022-03" db="EMBL/GenBank/DDBJ databases">
        <title>Draft title - Genomic analysis of global carrot germplasm unveils the trajectory of domestication and the origin of high carotenoid orange carrot.</title>
        <authorList>
            <person name="Iorizzo M."/>
            <person name="Ellison S."/>
            <person name="Senalik D."/>
            <person name="Macko-Podgorni A."/>
            <person name="Grzebelus D."/>
            <person name="Bostan H."/>
            <person name="Rolling W."/>
            <person name="Curaba J."/>
            <person name="Simon P."/>
        </authorList>
    </citation>
    <scope>NUCLEOTIDE SEQUENCE</scope>
    <source>
        <tissue evidence="1">Leaf</tissue>
    </source>
</reference>
<name>A0A166FAE8_DAUCS</name>